<dbReference type="Proteomes" id="UP000175691">
    <property type="component" value="Unassembled WGS sequence"/>
</dbReference>
<sequence length="134" mass="14058">MEFFADMKALAVYLLIGVIAVLVQSTVYAMPMQANMMNHSHSSASANMSASAHMSVSANSDAGVTAMTMSAHGMSEECCQQDCHCDMSLCHAGLVLPARLAITFSVGFTGQTIASTSPALAAFSSPPYRPPIHI</sequence>
<protein>
    <submittedName>
        <fullName evidence="1">Uncharacterized protein</fullName>
    </submittedName>
</protein>
<evidence type="ECO:0000313" key="1">
    <source>
        <dbReference type="EMBL" id="OFC70919.1"/>
    </source>
</evidence>
<comment type="caution">
    <text evidence="1">The sequence shown here is derived from an EMBL/GenBank/DDBJ whole genome shotgun (WGS) entry which is preliminary data.</text>
</comment>
<keyword evidence="2" id="KW-1185">Reference proteome</keyword>
<organism evidence="1 2">
    <name type="scientific">Alteromonas confluentis</name>
    <dbReference type="NCBI Taxonomy" id="1656094"/>
    <lineage>
        <taxon>Bacteria</taxon>
        <taxon>Pseudomonadati</taxon>
        <taxon>Pseudomonadota</taxon>
        <taxon>Gammaproteobacteria</taxon>
        <taxon>Alteromonadales</taxon>
        <taxon>Alteromonadaceae</taxon>
        <taxon>Alteromonas/Salinimonas group</taxon>
        <taxon>Alteromonas</taxon>
    </lineage>
</organism>
<dbReference type="AlphaFoldDB" id="A0A1E7ZBN2"/>
<gene>
    <name evidence="1" type="ORF">BFC18_10765</name>
</gene>
<dbReference type="STRING" id="1656094.BFC18_10765"/>
<reference evidence="1 2" key="1">
    <citation type="submission" date="2016-08" db="EMBL/GenBank/DDBJ databases">
        <authorList>
            <person name="Seilhamer J.J."/>
        </authorList>
    </citation>
    <scope>NUCLEOTIDE SEQUENCE [LARGE SCALE GENOMIC DNA]</scope>
    <source>
        <strain evidence="1 2">KCTC 42603</strain>
    </source>
</reference>
<name>A0A1E7ZBN2_9ALTE</name>
<proteinExistence type="predicted"/>
<evidence type="ECO:0000313" key="2">
    <source>
        <dbReference type="Proteomes" id="UP000175691"/>
    </source>
</evidence>
<accession>A0A1E7ZBN2</accession>
<dbReference type="EMBL" id="MDHN01000021">
    <property type="protein sequence ID" value="OFC70919.1"/>
    <property type="molecule type" value="Genomic_DNA"/>
</dbReference>